<organism evidence="2">
    <name type="scientific">Guillardia theta (strain CCMP2712)</name>
    <name type="common">Cryptophyte</name>
    <dbReference type="NCBI Taxonomy" id="905079"/>
    <lineage>
        <taxon>Eukaryota</taxon>
        <taxon>Cryptophyceae</taxon>
        <taxon>Pyrenomonadales</taxon>
        <taxon>Geminigeraceae</taxon>
        <taxon>Guillardia</taxon>
    </lineage>
</organism>
<keyword evidence="1" id="KW-1133">Transmembrane helix</keyword>
<dbReference type="EnsemblProtists" id="EKX32772">
    <property type="protein sequence ID" value="EKX32772"/>
    <property type="gene ID" value="GUITHDRAFT_148372"/>
</dbReference>
<name>L1I9M5_GUITC</name>
<dbReference type="KEGG" id="gtt:GUITHDRAFT_148372"/>
<keyword evidence="4" id="KW-1185">Reference proteome</keyword>
<dbReference type="PaxDb" id="55529-EKX32772"/>
<protein>
    <submittedName>
        <fullName evidence="2 3">Uncharacterized protein</fullName>
    </submittedName>
</protein>
<dbReference type="AlphaFoldDB" id="L1I9M5"/>
<feature type="transmembrane region" description="Helical" evidence="1">
    <location>
        <begin position="434"/>
        <end position="452"/>
    </location>
</feature>
<reference evidence="2 4" key="1">
    <citation type="journal article" date="2012" name="Nature">
        <title>Algal genomes reveal evolutionary mosaicism and the fate of nucleomorphs.</title>
        <authorList>
            <consortium name="DOE Joint Genome Institute"/>
            <person name="Curtis B.A."/>
            <person name="Tanifuji G."/>
            <person name="Burki F."/>
            <person name="Gruber A."/>
            <person name="Irimia M."/>
            <person name="Maruyama S."/>
            <person name="Arias M.C."/>
            <person name="Ball S.G."/>
            <person name="Gile G.H."/>
            <person name="Hirakawa Y."/>
            <person name="Hopkins J.F."/>
            <person name="Kuo A."/>
            <person name="Rensing S.A."/>
            <person name="Schmutz J."/>
            <person name="Symeonidi A."/>
            <person name="Elias M."/>
            <person name="Eveleigh R.J."/>
            <person name="Herman E.K."/>
            <person name="Klute M.J."/>
            <person name="Nakayama T."/>
            <person name="Obornik M."/>
            <person name="Reyes-Prieto A."/>
            <person name="Armbrust E.V."/>
            <person name="Aves S.J."/>
            <person name="Beiko R.G."/>
            <person name="Coutinho P."/>
            <person name="Dacks J.B."/>
            <person name="Durnford D.G."/>
            <person name="Fast N.M."/>
            <person name="Green B.R."/>
            <person name="Grisdale C.J."/>
            <person name="Hempel F."/>
            <person name="Henrissat B."/>
            <person name="Hoppner M.P."/>
            <person name="Ishida K."/>
            <person name="Kim E."/>
            <person name="Koreny L."/>
            <person name="Kroth P.G."/>
            <person name="Liu Y."/>
            <person name="Malik S.B."/>
            <person name="Maier U.G."/>
            <person name="McRose D."/>
            <person name="Mock T."/>
            <person name="Neilson J.A."/>
            <person name="Onodera N.T."/>
            <person name="Poole A.M."/>
            <person name="Pritham E.J."/>
            <person name="Richards T.A."/>
            <person name="Rocap G."/>
            <person name="Roy S.W."/>
            <person name="Sarai C."/>
            <person name="Schaack S."/>
            <person name="Shirato S."/>
            <person name="Slamovits C.H."/>
            <person name="Spencer D.F."/>
            <person name="Suzuki S."/>
            <person name="Worden A.Z."/>
            <person name="Zauner S."/>
            <person name="Barry K."/>
            <person name="Bell C."/>
            <person name="Bharti A.K."/>
            <person name="Crow J.A."/>
            <person name="Grimwood J."/>
            <person name="Kramer R."/>
            <person name="Lindquist E."/>
            <person name="Lucas S."/>
            <person name="Salamov A."/>
            <person name="McFadden G.I."/>
            <person name="Lane C.E."/>
            <person name="Keeling P.J."/>
            <person name="Gray M.W."/>
            <person name="Grigoriev I.V."/>
            <person name="Archibald J.M."/>
        </authorList>
    </citation>
    <scope>NUCLEOTIDE SEQUENCE</scope>
    <source>
        <strain evidence="2 4">CCMP2712</strain>
    </source>
</reference>
<dbReference type="RefSeq" id="XP_005819752.1">
    <property type="nucleotide sequence ID" value="XM_005819695.1"/>
</dbReference>
<gene>
    <name evidence="2" type="ORF">GUITHDRAFT_148372</name>
</gene>
<feature type="transmembrane region" description="Helical" evidence="1">
    <location>
        <begin position="503"/>
        <end position="521"/>
    </location>
</feature>
<dbReference type="HOGENOM" id="CLU_424825_0_0_1"/>
<dbReference type="EMBL" id="JH993172">
    <property type="protein sequence ID" value="EKX32772.1"/>
    <property type="molecule type" value="Genomic_DNA"/>
</dbReference>
<accession>L1I9M5</accession>
<feature type="transmembrane region" description="Helical" evidence="1">
    <location>
        <begin position="464"/>
        <end position="483"/>
    </location>
</feature>
<dbReference type="Proteomes" id="UP000011087">
    <property type="component" value="Unassembled WGS sequence"/>
</dbReference>
<dbReference type="GeneID" id="17289511"/>
<evidence type="ECO:0000256" key="1">
    <source>
        <dbReference type="SAM" id="Phobius"/>
    </source>
</evidence>
<sequence length="625" mass="70578">MLNLLQKSKKTDFLLDSMQSAVPFVCVHDKNKFPEIKGYHEEGRLTFFAESFTENLVMLRKIFEFLDEAELSYSPRQVVLDFYWTLSLDKDRKMAQIELKEYEDPVFPEEVDQDIDLTDNILKLVEVKGENGEVLDMKAEGIDFSFSPTWSLRQLLKKVIPEVTYKESKEMFNTPAYTKLVEHSKKDPTMDPAFLSRMFPSDIVNMRESLRIVLLLLMLITTPGFYSDSSYDNAAVVFGIAQKALTIETIEQLCTGMLGNDRVVYMKIVCCVALLLCNPAGDYATIPMLLNVTLISLAFEDKYDEYTISSLFSQLRENCVLIRNLGNPITTFNLYTLNSQADGTAGVMMPNGDIVLMGPNVDVKDKKVEIDDKILSTFYSEQPKAVTIDHIKRQYFKLLKNTLKYAMYGFSEGVVVLLFDGFFFKIWVTSVPSQIVAILACILIGLVLCDDLGQRFLGFLMEKYFLFVVVSALAVLGDSAATSEGFVTDSSSIAAHQFNFTTSVFPLASIITVIGALYWQAKFLSDFNLEMFAIESNKTGITALTIRHLATNQPSKLSASECSVIINYFCGRAEGKKSVKLTHYAAKNWWMHHSLHAREITDEDVTEFLNKHVSKPDDEPGDDKA</sequence>
<keyword evidence="1" id="KW-0812">Transmembrane</keyword>
<keyword evidence="1" id="KW-0472">Membrane</keyword>
<evidence type="ECO:0000313" key="3">
    <source>
        <dbReference type="EnsemblProtists" id="EKX32772"/>
    </source>
</evidence>
<evidence type="ECO:0000313" key="2">
    <source>
        <dbReference type="EMBL" id="EKX32772.1"/>
    </source>
</evidence>
<reference evidence="4" key="2">
    <citation type="submission" date="2012-11" db="EMBL/GenBank/DDBJ databases">
        <authorList>
            <person name="Kuo A."/>
            <person name="Curtis B.A."/>
            <person name="Tanifuji G."/>
            <person name="Burki F."/>
            <person name="Gruber A."/>
            <person name="Irimia M."/>
            <person name="Maruyama S."/>
            <person name="Arias M.C."/>
            <person name="Ball S.G."/>
            <person name="Gile G.H."/>
            <person name="Hirakawa Y."/>
            <person name="Hopkins J.F."/>
            <person name="Rensing S.A."/>
            <person name="Schmutz J."/>
            <person name="Symeonidi A."/>
            <person name="Elias M."/>
            <person name="Eveleigh R.J."/>
            <person name="Herman E.K."/>
            <person name="Klute M.J."/>
            <person name="Nakayama T."/>
            <person name="Obornik M."/>
            <person name="Reyes-Prieto A."/>
            <person name="Armbrust E.V."/>
            <person name="Aves S.J."/>
            <person name="Beiko R.G."/>
            <person name="Coutinho P."/>
            <person name="Dacks J.B."/>
            <person name="Durnford D.G."/>
            <person name="Fast N.M."/>
            <person name="Green B.R."/>
            <person name="Grisdale C."/>
            <person name="Hempe F."/>
            <person name="Henrissat B."/>
            <person name="Hoppner M.P."/>
            <person name="Ishida K.-I."/>
            <person name="Kim E."/>
            <person name="Koreny L."/>
            <person name="Kroth P.G."/>
            <person name="Liu Y."/>
            <person name="Malik S.-B."/>
            <person name="Maier U.G."/>
            <person name="McRose D."/>
            <person name="Mock T."/>
            <person name="Neilson J.A."/>
            <person name="Onodera N.T."/>
            <person name="Poole A.M."/>
            <person name="Pritham E.J."/>
            <person name="Richards T.A."/>
            <person name="Rocap G."/>
            <person name="Roy S.W."/>
            <person name="Sarai C."/>
            <person name="Schaack S."/>
            <person name="Shirato S."/>
            <person name="Slamovits C.H."/>
            <person name="Spencer D.F."/>
            <person name="Suzuki S."/>
            <person name="Worden A.Z."/>
            <person name="Zauner S."/>
            <person name="Barry K."/>
            <person name="Bell C."/>
            <person name="Bharti A.K."/>
            <person name="Crow J.A."/>
            <person name="Grimwood J."/>
            <person name="Kramer R."/>
            <person name="Lindquist E."/>
            <person name="Lucas S."/>
            <person name="Salamov A."/>
            <person name="McFadden G.I."/>
            <person name="Lane C.E."/>
            <person name="Keeling P.J."/>
            <person name="Gray M.W."/>
            <person name="Grigoriev I.V."/>
            <person name="Archibald J.M."/>
        </authorList>
    </citation>
    <scope>NUCLEOTIDE SEQUENCE</scope>
    <source>
        <strain evidence="4">CCMP2712</strain>
    </source>
</reference>
<reference evidence="3" key="3">
    <citation type="submission" date="2015-06" db="UniProtKB">
        <authorList>
            <consortium name="EnsemblProtists"/>
        </authorList>
    </citation>
    <scope>IDENTIFICATION</scope>
</reference>
<proteinExistence type="predicted"/>
<evidence type="ECO:0000313" key="4">
    <source>
        <dbReference type="Proteomes" id="UP000011087"/>
    </source>
</evidence>